<dbReference type="InterPro" id="IPR050641">
    <property type="entry name" value="RIFMO-like"/>
</dbReference>
<feature type="transmembrane region" description="Helical" evidence="5">
    <location>
        <begin position="7"/>
        <end position="27"/>
    </location>
</feature>
<dbReference type="PANTHER" id="PTHR43004:SF19">
    <property type="entry name" value="BINDING MONOOXYGENASE, PUTATIVE (JCVI)-RELATED"/>
    <property type="match status" value="1"/>
</dbReference>
<reference evidence="7" key="1">
    <citation type="submission" date="2022-08" db="EMBL/GenBank/DDBJ databases">
        <title>A Global Phylogenomic Analysis of the Shiitake Genus Lentinula.</title>
        <authorList>
            <consortium name="DOE Joint Genome Institute"/>
            <person name="Sierra-Patev S."/>
            <person name="Min B."/>
            <person name="Naranjo-Ortiz M."/>
            <person name="Looney B."/>
            <person name="Konkel Z."/>
            <person name="Slot J.C."/>
            <person name="Sakamoto Y."/>
            <person name="Steenwyk J.L."/>
            <person name="Rokas A."/>
            <person name="Carro J."/>
            <person name="Camarero S."/>
            <person name="Ferreira P."/>
            <person name="Molpeceres G."/>
            <person name="Ruiz-Duenas F.J."/>
            <person name="Serrano A."/>
            <person name="Henrissat B."/>
            <person name="Drula E."/>
            <person name="Hughes K.W."/>
            <person name="Mata J.L."/>
            <person name="Ishikawa N.K."/>
            <person name="Vargas-Isla R."/>
            <person name="Ushijima S."/>
            <person name="Smith C.A."/>
            <person name="Ahrendt S."/>
            <person name="Andreopoulos W."/>
            <person name="He G."/>
            <person name="Labutti K."/>
            <person name="Lipzen A."/>
            <person name="Ng V."/>
            <person name="Riley R."/>
            <person name="Sandor L."/>
            <person name="Barry K."/>
            <person name="Martinez A.T."/>
            <person name="Xiao Y."/>
            <person name="Gibbons J.G."/>
            <person name="Terashima K."/>
            <person name="Grigoriev I.V."/>
            <person name="Hibbett D.S."/>
        </authorList>
    </citation>
    <scope>NUCLEOTIDE SEQUENCE</scope>
    <source>
        <strain evidence="7">JLM2183</strain>
    </source>
</reference>
<dbReference type="Gene3D" id="3.30.9.10">
    <property type="entry name" value="D-Amino Acid Oxidase, subunit A, domain 2"/>
    <property type="match status" value="1"/>
</dbReference>
<dbReference type="Gene3D" id="3.50.50.60">
    <property type="entry name" value="FAD/NAD(P)-binding domain"/>
    <property type="match status" value="1"/>
</dbReference>
<comment type="cofactor">
    <cofactor evidence="1">
        <name>FAD</name>
        <dbReference type="ChEBI" id="CHEBI:57692"/>
    </cofactor>
</comment>
<dbReference type="Proteomes" id="UP001150266">
    <property type="component" value="Unassembled WGS sequence"/>
</dbReference>
<comment type="caution">
    <text evidence="7">The sequence shown here is derived from an EMBL/GenBank/DDBJ whole genome shotgun (WGS) entry which is preliminary data.</text>
</comment>
<evidence type="ECO:0000256" key="1">
    <source>
        <dbReference type="ARBA" id="ARBA00001974"/>
    </source>
</evidence>
<accession>A0A9W9AW92</accession>
<feature type="domain" description="FAD-binding" evidence="6">
    <location>
        <begin position="8"/>
        <end position="391"/>
    </location>
</feature>
<keyword evidence="3" id="KW-0274">FAD</keyword>
<protein>
    <submittedName>
        <fullName evidence="7">FAD binding domain-containing protein</fullName>
    </submittedName>
</protein>
<keyword evidence="2" id="KW-0285">Flavoprotein</keyword>
<keyword evidence="5" id="KW-1133">Transmembrane helix</keyword>
<name>A0A9W9AW92_9AGAR</name>
<evidence type="ECO:0000256" key="2">
    <source>
        <dbReference type="ARBA" id="ARBA00022630"/>
    </source>
</evidence>
<keyword evidence="5" id="KW-0472">Membrane</keyword>
<evidence type="ECO:0000313" key="8">
    <source>
        <dbReference type="Proteomes" id="UP001150266"/>
    </source>
</evidence>
<dbReference type="PANTHER" id="PTHR43004">
    <property type="entry name" value="TRK SYSTEM POTASSIUM UPTAKE PROTEIN"/>
    <property type="match status" value="1"/>
</dbReference>
<dbReference type="SUPFAM" id="SSF51905">
    <property type="entry name" value="FAD/NAD(P)-binding domain"/>
    <property type="match status" value="1"/>
</dbReference>
<organism evidence="7 8">
    <name type="scientific">Lentinula aciculospora</name>
    <dbReference type="NCBI Taxonomy" id="153920"/>
    <lineage>
        <taxon>Eukaryota</taxon>
        <taxon>Fungi</taxon>
        <taxon>Dikarya</taxon>
        <taxon>Basidiomycota</taxon>
        <taxon>Agaricomycotina</taxon>
        <taxon>Agaricomycetes</taxon>
        <taxon>Agaricomycetidae</taxon>
        <taxon>Agaricales</taxon>
        <taxon>Marasmiineae</taxon>
        <taxon>Omphalotaceae</taxon>
        <taxon>Lentinula</taxon>
    </lineage>
</organism>
<proteinExistence type="predicted"/>
<evidence type="ECO:0000256" key="3">
    <source>
        <dbReference type="ARBA" id="ARBA00022827"/>
    </source>
</evidence>
<dbReference type="GO" id="GO:0016709">
    <property type="term" value="F:oxidoreductase activity, acting on paired donors, with incorporation or reduction of molecular oxygen, NAD(P)H as one donor, and incorporation of one atom of oxygen"/>
    <property type="evidence" value="ECO:0007669"/>
    <property type="project" value="UniProtKB-ARBA"/>
</dbReference>
<dbReference type="Pfam" id="PF01494">
    <property type="entry name" value="FAD_binding_3"/>
    <property type="match status" value="1"/>
</dbReference>
<dbReference type="EMBL" id="JAOTPV010000001">
    <property type="protein sequence ID" value="KAJ4490161.1"/>
    <property type="molecule type" value="Genomic_DNA"/>
</dbReference>
<evidence type="ECO:0000313" key="7">
    <source>
        <dbReference type="EMBL" id="KAJ4490161.1"/>
    </source>
</evidence>
<evidence type="ECO:0000256" key="5">
    <source>
        <dbReference type="SAM" id="Phobius"/>
    </source>
</evidence>
<keyword evidence="5" id="KW-0812">Transmembrane</keyword>
<dbReference type="OrthoDB" id="1716816at2759"/>
<gene>
    <name evidence="7" type="ORF">J3R30DRAFT_3399574</name>
</gene>
<sequence>MDPKTERVNVLIAGAGPVGLVSALILLRNGLSVRIITKETEPRTGYRGPGIQPRTLELYKFLGVLDEIWQGSGSHQTIHQYTSPDNGEPPVITWDNSKENVEETVEKPYLNSRCIGQVDHEAILRSYLWRDYEYEVEFGTELISYEQQSEFVDVTFTTSANSSTKVIHKTKFNWLIGADGAHSVVRKQLGCSFLGDSIKQGAGMLLADINLLNGWGDDHVKAWGSISQKFLFIRPYQSAVSAQHSTPSQPKNDTRVQVMIAGKDVQGIIEKLNLAPENRDTNEERDALVDMIHEMSGRKDLIFGDLIGMGVWRPNIRMVDKFGEGRAWIAGDAAHVHSPTGGQGLNSGVQDAFNLCWKLSLVHKGLNGSISKTLMESYTEERTRVVKAMLNITTKLLRQTFGTNRDEANLAQTAVNATSTSSATSNATDKAEPGGVSFIRGFELRMFGINYRGSSIVLDEVEPPAEVLDPYKVSPDAPVRGGDRAPEAVELKILHGSSSRTTTTLFEIFDTTKHTALVFARSPLAVPELSRTLAKYPHGTMRVVVVYPQGSSDSIAISGRKTDFEGDVLEVLDTKDYAYGSYLRGVDFERAIESDGIEQPGAVIIIVRPDGHIGAIVKNGEGVDRYRQRVFL</sequence>
<evidence type="ECO:0000259" key="6">
    <source>
        <dbReference type="Pfam" id="PF01494"/>
    </source>
</evidence>
<dbReference type="AlphaFoldDB" id="A0A9W9AW92"/>
<evidence type="ECO:0000256" key="4">
    <source>
        <dbReference type="ARBA" id="ARBA00023002"/>
    </source>
</evidence>
<dbReference type="PRINTS" id="PR00420">
    <property type="entry name" value="RNGMNOXGNASE"/>
</dbReference>
<dbReference type="InterPro" id="IPR036188">
    <property type="entry name" value="FAD/NAD-bd_sf"/>
</dbReference>
<dbReference type="InterPro" id="IPR002938">
    <property type="entry name" value="FAD-bd"/>
</dbReference>
<keyword evidence="8" id="KW-1185">Reference proteome</keyword>
<dbReference type="Gene3D" id="3.40.30.120">
    <property type="match status" value="1"/>
</dbReference>
<keyword evidence="4" id="KW-0560">Oxidoreductase</keyword>
<dbReference type="GO" id="GO:0071949">
    <property type="term" value="F:FAD binding"/>
    <property type="evidence" value="ECO:0007669"/>
    <property type="project" value="InterPro"/>
</dbReference>